<dbReference type="AlphaFoldDB" id="A0AAD1ZLP8"/>
<evidence type="ECO:0000313" key="10">
    <source>
        <dbReference type="Proteomes" id="UP000834106"/>
    </source>
</evidence>
<accession>A0AAD1ZLP8</accession>
<evidence type="ECO:0000256" key="7">
    <source>
        <dbReference type="SAM" id="MobiDB-lite"/>
    </source>
</evidence>
<proteinExistence type="predicted"/>
<evidence type="ECO:0000256" key="5">
    <source>
        <dbReference type="ARBA" id="ARBA00023242"/>
    </source>
</evidence>
<dbReference type="Proteomes" id="UP000834106">
    <property type="component" value="Chromosome 11"/>
</dbReference>
<evidence type="ECO:0000256" key="6">
    <source>
        <dbReference type="RuleBase" id="RU367028"/>
    </source>
</evidence>
<feature type="domain" description="OVATE" evidence="8">
    <location>
        <begin position="251"/>
        <end position="310"/>
    </location>
</feature>
<dbReference type="InterPro" id="IPR006458">
    <property type="entry name" value="Ovate_C"/>
</dbReference>
<feature type="compositionally biased region" description="Polar residues" evidence="7">
    <location>
        <begin position="160"/>
        <end position="170"/>
    </location>
</feature>
<keyword evidence="10" id="KW-1185">Reference proteome</keyword>
<evidence type="ECO:0000259" key="8">
    <source>
        <dbReference type="PROSITE" id="PS51754"/>
    </source>
</evidence>
<protein>
    <recommendedName>
        <fullName evidence="6">Transcription repressor</fullName>
    </recommendedName>
    <alternativeName>
        <fullName evidence="6">Ovate family protein</fullName>
    </alternativeName>
</protein>
<keyword evidence="4 6" id="KW-0804">Transcription</keyword>
<evidence type="ECO:0000256" key="4">
    <source>
        <dbReference type="ARBA" id="ARBA00023163"/>
    </source>
</evidence>
<keyword evidence="2 6" id="KW-0678">Repressor</keyword>
<organism evidence="9 10">
    <name type="scientific">Fraxinus pennsylvanica</name>
    <dbReference type="NCBI Taxonomy" id="56036"/>
    <lineage>
        <taxon>Eukaryota</taxon>
        <taxon>Viridiplantae</taxon>
        <taxon>Streptophyta</taxon>
        <taxon>Embryophyta</taxon>
        <taxon>Tracheophyta</taxon>
        <taxon>Spermatophyta</taxon>
        <taxon>Magnoliopsida</taxon>
        <taxon>eudicotyledons</taxon>
        <taxon>Gunneridae</taxon>
        <taxon>Pentapetalae</taxon>
        <taxon>asterids</taxon>
        <taxon>lamiids</taxon>
        <taxon>Lamiales</taxon>
        <taxon>Oleaceae</taxon>
        <taxon>Oleeae</taxon>
        <taxon>Fraxinus</taxon>
    </lineage>
</organism>
<dbReference type="InterPro" id="IPR038933">
    <property type="entry name" value="Ovate"/>
</dbReference>
<dbReference type="GO" id="GO:0045892">
    <property type="term" value="P:negative regulation of DNA-templated transcription"/>
    <property type="evidence" value="ECO:0007669"/>
    <property type="project" value="UniProtKB-UniRule"/>
</dbReference>
<reference evidence="9" key="1">
    <citation type="submission" date="2023-05" db="EMBL/GenBank/DDBJ databases">
        <authorList>
            <person name="Huff M."/>
        </authorList>
    </citation>
    <scope>NUCLEOTIDE SEQUENCE</scope>
</reference>
<gene>
    <name evidence="9" type="ORF">FPE_LOCUS19149</name>
</gene>
<evidence type="ECO:0000313" key="9">
    <source>
        <dbReference type="EMBL" id="CAI9771719.1"/>
    </source>
</evidence>
<comment type="subcellular location">
    <subcellularLocation>
        <location evidence="1 6">Nucleus</location>
    </subcellularLocation>
</comment>
<comment type="function">
    <text evidence="6">Transcriptional repressor that regulates multiple aspects of plant growth and development.</text>
</comment>
<keyword evidence="5 6" id="KW-0539">Nucleus</keyword>
<dbReference type="Pfam" id="PF04844">
    <property type="entry name" value="Ovate"/>
    <property type="match status" value="1"/>
</dbReference>
<evidence type="ECO:0000256" key="2">
    <source>
        <dbReference type="ARBA" id="ARBA00022491"/>
    </source>
</evidence>
<dbReference type="NCBIfam" id="TIGR01568">
    <property type="entry name" value="A_thal_3678"/>
    <property type="match status" value="1"/>
</dbReference>
<keyword evidence="3 6" id="KW-0805">Transcription regulation</keyword>
<dbReference type="PANTHER" id="PTHR33057:SF17">
    <property type="entry name" value="TRANSCRIPTION REPRESSOR OFP8"/>
    <property type="match status" value="1"/>
</dbReference>
<dbReference type="PROSITE" id="PS51754">
    <property type="entry name" value="OVATE"/>
    <property type="match status" value="1"/>
</dbReference>
<dbReference type="EMBL" id="OU503046">
    <property type="protein sequence ID" value="CAI9771719.1"/>
    <property type="molecule type" value="Genomic_DNA"/>
</dbReference>
<dbReference type="GO" id="GO:0005634">
    <property type="term" value="C:nucleus"/>
    <property type="evidence" value="ECO:0007669"/>
    <property type="project" value="UniProtKB-SubCell"/>
</dbReference>
<dbReference type="PANTHER" id="PTHR33057">
    <property type="entry name" value="TRANSCRIPTION REPRESSOR OFP7-RELATED"/>
    <property type="match status" value="1"/>
</dbReference>
<sequence>MEINQFIHRVSRIFPSSLTSCQYRTLADATESSVNNPKTSQNRHENELFSSKKPPTNEFKNPKKTIFLGSDRNGKWCPPVTPVSGLNLKGKDKESSKNFIAHSSSSNSGWFSDEKTEADAETNTLFSLSSTVSCESFTESSRRIDNAVLTDQYSRKTTKTSCKTVQNPVKSASKEEKTSKNIRKNEPAMKPKKIVLEFGFEVSDMSTEIYYSDSRRVHRKTSRKMRKTNPRRRSTNSFRLVEDWTEESYAMEKCSKDPHSDFRASMVEMIVEKQIFGSNDLEKLLHCFLSLNEASYHGIIFDVFNEICDTLFSN</sequence>
<name>A0AAD1ZLP8_9LAMI</name>
<feature type="region of interest" description="Disordered" evidence="7">
    <location>
        <begin position="29"/>
        <end position="56"/>
    </location>
</feature>
<feature type="compositionally biased region" description="Polar residues" evidence="7">
    <location>
        <begin position="30"/>
        <end position="40"/>
    </location>
</feature>
<evidence type="ECO:0000256" key="1">
    <source>
        <dbReference type="ARBA" id="ARBA00004123"/>
    </source>
</evidence>
<feature type="region of interest" description="Disordered" evidence="7">
    <location>
        <begin position="160"/>
        <end position="180"/>
    </location>
</feature>
<evidence type="ECO:0000256" key="3">
    <source>
        <dbReference type="ARBA" id="ARBA00023015"/>
    </source>
</evidence>